<keyword evidence="2 5" id="KW-0812">Transmembrane</keyword>
<reference evidence="6" key="1">
    <citation type="submission" date="2020-05" db="EMBL/GenBank/DDBJ databases">
        <title>Mycena genomes resolve the evolution of fungal bioluminescence.</title>
        <authorList>
            <person name="Tsai I.J."/>
        </authorList>
    </citation>
    <scope>NUCLEOTIDE SEQUENCE</scope>
    <source>
        <strain evidence="6">160909Yilan</strain>
    </source>
</reference>
<protein>
    <recommendedName>
        <fullName evidence="8">RING-CH-type domain-containing protein</fullName>
    </recommendedName>
</protein>
<evidence type="ECO:0000256" key="3">
    <source>
        <dbReference type="ARBA" id="ARBA00022989"/>
    </source>
</evidence>
<sequence length="489" mass="55361">MNHVPTLQDLRLKSCFICLEEEHASDGRPDNRPVVPRKRSVWVHPCPKCALVAHDRCLLRWISSLPLRGRSKRNSPSRSSAHTIFDLETFKCPHCGHPYELITPFPSTMHRLSMIYDSIYMILAELVDIGCMALGLATIQVIPLSFSLQSRLFVLSGLFVYEVAFLESYLGSRMFNLLITNDVKDLIRSFFIVVPTIPFRLLLPVTPRFIIPLYLAFPLILHGMTEFGALEPSPTPTDIPSTSLPMISTWPPSPALLGLVIVPMIRPIYNRLFSRFKTWVLGAPPPLRPRRSLDERARGFFGLRPRAPTLADTANAEDPDAPPLVIADQIIQKDQSSWTHAALHAVASVVFPRIFGNMLHEMSRHPSCGYLRTFLGLRPSVGLTRGDARSYYYPYPGWEGMPLRQRALAASQTVGGLLLGGSWIWADVDPVWWRNSLGYGIFVLAKDCFELYRLWLQKKEVQSRTIKSRDFAGVDIRELDLVAPERFIM</sequence>
<proteinExistence type="predicted"/>
<evidence type="ECO:0000256" key="1">
    <source>
        <dbReference type="ARBA" id="ARBA00004141"/>
    </source>
</evidence>
<keyword evidence="3 5" id="KW-1133">Transmembrane helix</keyword>
<dbReference type="PANTHER" id="PTHR46283">
    <property type="entry name" value="E3 UBIQUITIN-PROTEIN LIGASE MARCH5"/>
    <property type="match status" value="1"/>
</dbReference>
<organism evidence="6 7">
    <name type="scientific">Mycena sanguinolenta</name>
    <dbReference type="NCBI Taxonomy" id="230812"/>
    <lineage>
        <taxon>Eukaryota</taxon>
        <taxon>Fungi</taxon>
        <taxon>Dikarya</taxon>
        <taxon>Basidiomycota</taxon>
        <taxon>Agaricomycotina</taxon>
        <taxon>Agaricomycetes</taxon>
        <taxon>Agaricomycetidae</taxon>
        <taxon>Agaricales</taxon>
        <taxon>Marasmiineae</taxon>
        <taxon>Mycenaceae</taxon>
        <taxon>Mycena</taxon>
    </lineage>
</organism>
<feature type="transmembrane region" description="Helical" evidence="5">
    <location>
        <begin position="119"/>
        <end position="146"/>
    </location>
</feature>
<evidence type="ECO:0000256" key="2">
    <source>
        <dbReference type="ARBA" id="ARBA00022692"/>
    </source>
</evidence>
<dbReference type="OrthoDB" id="5817083at2759"/>
<feature type="transmembrane region" description="Helical" evidence="5">
    <location>
        <begin position="152"/>
        <end position="170"/>
    </location>
</feature>
<dbReference type="EMBL" id="JACAZH010000001">
    <property type="protein sequence ID" value="KAF7376592.1"/>
    <property type="molecule type" value="Genomic_DNA"/>
</dbReference>
<evidence type="ECO:0008006" key="8">
    <source>
        <dbReference type="Google" id="ProtNLM"/>
    </source>
</evidence>
<dbReference type="GO" id="GO:0016020">
    <property type="term" value="C:membrane"/>
    <property type="evidence" value="ECO:0007669"/>
    <property type="project" value="UniProtKB-SubCell"/>
</dbReference>
<evidence type="ECO:0000313" key="6">
    <source>
        <dbReference type="EMBL" id="KAF7376592.1"/>
    </source>
</evidence>
<evidence type="ECO:0000313" key="7">
    <source>
        <dbReference type="Proteomes" id="UP000623467"/>
    </source>
</evidence>
<accession>A0A8H6ZF73</accession>
<dbReference type="Gene3D" id="3.30.40.10">
    <property type="entry name" value="Zinc/RING finger domain, C3HC4 (zinc finger)"/>
    <property type="match status" value="1"/>
</dbReference>
<comment type="caution">
    <text evidence="6">The sequence shown here is derived from an EMBL/GenBank/DDBJ whole genome shotgun (WGS) entry which is preliminary data.</text>
</comment>
<dbReference type="AlphaFoldDB" id="A0A8H6ZF73"/>
<name>A0A8H6ZF73_9AGAR</name>
<dbReference type="InterPro" id="IPR013083">
    <property type="entry name" value="Znf_RING/FYVE/PHD"/>
</dbReference>
<keyword evidence="4 5" id="KW-0472">Membrane</keyword>
<evidence type="ECO:0000256" key="5">
    <source>
        <dbReference type="SAM" id="Phobius"/>
    </source>
</evidence>
<evidence type="ECO:0000256" key="4">
    <source>
        <dbReference type="ARBA" id="ARBA00023136"/>
    </source>
</evidence>
<gene>
    <name evidence="6" type="ORF">MSAN_00075700</name>
</gene>
<dbReference type="Proteomes" id="UP000623467">
    <property type="component" value="Unassembled WGS sequence"/>
</dbReference>
<comment type="subcellular location">
    <subcellularLocation>
        <location evidence="1">Membrane</location>
        <topology evidence="1">Multi-pass membrane protein</topology>
    </subcellularLocation>
</comment>
<keyword evidence="7" id="KW-1185">Reference proteome</keyword>